<protein>
    <submittedName>
        <fullName evidence="5">Histidine phosphatase family protein</fullName>
    </submittedName>
</protein>
<feature type="active site" description="Tele-phosphohistidine intermediate" evidence="3">
    <location>
        <position position="9"/>
    </location>
</feature>
<dbReference type="CDD" id="cd07067">
    <property type="entry name" value="HP_PGM_like"/>
    <property type="match status" value="1"/>
</dbReference>
<accession>A0A6G3ZW48</accession>
<sequence>MTKLYLIRHGETEWNVEHRMQGHADSPLSQLGSMQAYWLAEALDEVQFDVIHTSSSGRTLQTANIIKGRRELQIQSSDHWREMNLGEWEGRIAEAIKQEDQVNFHAFWNEPHRYKPLAGESFEDLQARVLPALNQLLAENVGQTIALISHTVTLKVIMAHFEQRPLEELWHPPYFHPTCLSLVEWREGSPQIVLHADTSHFQDEDAFGY</sequence>
<dbReference type="Gene3D" id="3.40.50.1240">
    <property type="entry name" value="Phosphoglycerate mutase-like"/>
    <property type="match status" value="1"/>
</dbReference>
<dbReference type="InterPro" id="IPR050275">
    <property type="entry name" value="PGM_Phosphatase"/>
</dbReference>
<dbReference type="SUPFAM" id="SSF53254">
    <property type="entry name" value="Phosphoglycerate mutase-like"/>
    <property type="match status" value="1"/>
</dbReference>
<keyword evidence="1" id="KW-0324">Glycolysis</keyword>
<dbReference type="RefSeq" id="WP_163945477.1">
    <property type="nucleotide sequence ID" value="NZ_JAAIKC010000003.1"/>
</dbReference>
<keyword evidence="2" id="KW-0413">Isomerase</keyword>
<dbReference type="InterPro" id="IPR001345">
    <property type="entry name" value="PG/BPGM_mutase_AS"/>
</dbReference>
<evidence type="ECO:0000313" key="5">
    <source>
        <dbReference type="EMBL" id="NEW06446.1"/>
    </source>
</evidence>
<evidence type="ECO:0000256" key="1">
    <source>
        <dbReference type="ARBA" id="ARBA00023152"/>
    </source>
</evidence>
<dbReference type="PANTHER" id="PTHR48100">
    <property type="entry name" value="BROAD-SPECIFICITY PHOSPHATASE YOR283W-RELATED"/>
    <property type="match status" value="1"/>
</dbReference>
<dbReference type="EMBL" id="JAAIKC010000003">
    <property type="protein sequence ID" value="NEW06446.1"/>
    <property type="molecule type" value="Genomic_DNA"/>
</dbReference>
<dbReference type="InterPro" id="IPR029033">
    <property type="entry name" value="His_PPase_superfam"/>
</dbReference>
<dbReference type="PROSITE" id="PS00175">
    <property type="entry name" value="PG_MUTASE"/>
    <property type="match status" value="1"/>
</dbReference>
<proteinExistence type="predicted"/>
<evidence type="ECO:0000256" key="3">
    <source>
        <dbReference type="PIRSR" id="PIRSR613078-1"/>
    </source>
</evidence>
<gene>
    <name evidence="5" type="ORF">GK047_10535</name>
</gene>
<feature type="active site" description="Proton donor/acceptor" evidence="3">
    <location>
        <position position="82"/>
    </location>
</feature>
<dbReference type="SMART" id="SM00855">
    <property type="entry name" value="PGAM"/>
    <property type="match status" value="1"/>
</dbReference>
<organism evidence="5">
    <name type="scientific">Paenibacillus sp. SYP-B3998</name>
    <dbReference type="NCBI Taxonomy" id="2678564"/>
    <lineage>
        <taxon>Bacteria</taxon>
        <taxon>Bacillati</taxon>
        <taxon>Bacillota</taxon>
        <taxon>Bacilli</taxon>
        <taxon>Bacillales</taxon>
        <taxon>Paenibacillaceae</taxon>
        <taxon>Paenibacillus</taxon>
    </lineage>
</organism>
<evidence type="ECO:0000256" key="2">
    <source>
        <dbReference type="ARBA" id="ARBA00023235"/>
    </source>
</evidence>
<feature type="binding site" evidence="4">
    <location>
        <begin position="8"/>
        <end position="15"/>
    </location>
    <ligand>
        <name>substrate</name>
    </ligand>
</feature>
<dbReference type="PANTHER" id="PTHR48100:SF1">
    <property type="entry name" value="HISTIDINE PHOSPHATASE FAMILY PROTEIN-RELATED"/>
    <property type="match status" value="1"/>
</dbReference>
<dbReference type="GO" id="GO:0005737">
    <property type="term" value="C:cytoplasm"/>
    <property type="evidence" value="ECO:0007669"/>
    <property type="project" value="TreeGrafter"/>
</dbReference>
<feature type="binding site" evidence="4">
    <location>
        <position position="58"/>
    </location>
    <ligand>
        <name>substrate</name>
    </ligand>
</feature>
<comment type="caution">
    <text evidence="5">The sequence shown here is derived from an EMBL/GenBank/DDBJ whole genome shotgun (WGS) entry which is preliminary data.</text>
</comment>
<evidence type="ECO:0000256" key="4">
    <source>
        <dbReference type="PIRSR" id="PIRSR613078-2"/>
    </source>
</evidence>
<dbReference type="AlphaFoldDB" id="A0A6G3ZW48"/>
<name>A0A6G3ZW48_9BACL</name>
<dbReference type="Pfam" id="PF00300">
    <property type="entry name" value="His_Phos_1"/>
    <property type="match status" value="1"/>
</dbReference>
<reference evidence="5" key="1">
    <citation type="submission" date="2020-02" db="EMBL/GenBank/DDBJ databases">
        <authorList>
            <person name="Shen X.-R."/>
            <person name="Zhang Y.-X."/>
        </authorList>
    </citation>
    <scope>NUCLEOTIDE SEQUENCE</scope>
    <source>
        <strain evidence="5">SYP-B3998</strain>
    </source>
</reference>
<dbReference type="InterPro" id="IPR013078">
    <property type="entry name" value="His_Pase_superF_clade-1"/>
</dbReference>
<dbReference type="GO" id="GO:0016791">
    <property type="term" value="F:phosphatase activity"/>
    <property type="evidence" value="ECO:0007669"/>
    <property type="project" value="TreeGrafter"/>
</dbReference>